<dbReference type="EMBL" id="JAMYWD010000002">
    <property type="protein sequence ID" value="KAJ4978912.1"/>
    <property type="molecule type" value="Genomic_DNA"/>
</dbReference>
<feature type="signal peptide" evidence="6">
    <location>
        <begin position="1"/>
        <end position="23"/>
    </location>
</feature>
<organism evidence="7 8">
    <name type="scientific">Protea cynaroides</name>
    <dbReference type="NCBI Taxonomy" id="273540"/>
    <lineage>
        <taxon>Eukaryota</taxon>
        <taxon>Viridiplantae</taxon>
        <taxon>Streptophyta</taxon>
        <taxon>Embryophyta</taxon>
        <taxon>Tracheophyta</taxon>
        <taxon>Spermatophyta</taxon>
        <taxon>Magnoliopsida</taxon>
        <taxon>Proteales</taxon>
        <taxon>Proteaceae</taxon>
        <taxon>Protea</taxon>
    </lineage>
</organism>
<dbReference type="Proteomes" id="UP001141806">
    <property type="component" value="Unassembled WGS sequence"/>
</dbReference>
<reference evidence="7" key="1">
    <citation type="journal article" date="2023" name="Plant J.">
        <title>The genome of the king protea, Protea cynaroides.</title>
        <authorList>
            <person name="Chang J."/>
            <person name="Duong T.A."/>
            <person name="Schoeman C."/>
            <person name="Ma X."/>
            <person name="Roodt D."/>
            <person name="Barker N."/>
            <person name="Li Z."/>
            <person name="Van de Peer Y."/>
            <person name="Mizrachi E."/>
        </authorList>
    </citation>
    <scope>NUCLEOTIDE SEQUENCE</scope>
    <source>
        <tissue evidence="7">Young leaves</tissue>
    </source>
</reference>
<dbReference type="Pfam" id="PF02485">
    <property type="entry name" value="Branch"/>
    <property type="match status" value="1"/>
</dbReference>
<dbReference type="InterPro" id="IPR044174">
    <property type="entry name" value="BC10-like"/>
</dbReference>
<feature type="chain" id="PRO_5040386651" evidence="6">
    <location>
        <begin position="24"/>
        <end position="359"/>
    </location>
</feature>
<comment type="caution">
    <text evidence="7">The sequence shown here is derived from an EMBL/GenBank/DDBJ whole genome shotgun (WGS) entry which is preliminary data.</text>
</comment>
<dbReference type="PANTHER" id="PTHR31042">
    <property type="entry name" value="CORE-2/I-BRANCHING BETA-1,6-N-ACETYLGLUCOSAMINYLTRANSFERASE FAMILY PROTEIN-RELATED"/>
    <property type="match status" value="1"/>
</dbReference>
<proteinExistence type="predicted"/>
<evidence type="ECO:0000313" key="7">
    <source>
        <dbReference type="EMBL" id="KAJ4978912.1"/>
    </source>
</evidence>
<evidence type="ECO:0000256" key="2">
    <source>
        <dbReference type="ARBA" id="ARBA00022676"/>
    </source>
</evidence>
<sequence length="359" mass="41005">MFSSPFVFSFALLLSLPLLFLLAPRILPPRRVPISLPDELDDLALFRRAGLASSHSSAASTVSRLGTPPKIAFLFLTNSDLVFAPLWERFFEGNERLYNIYIHADPYVGVTSPGGVFEGRFISAKKTQRSSPTLISAARRLLATAILDDPSNTFFALISQHCVPLHSFRFVYHFLFASSLIQSSYKSDSPSQVSYRSFIEILDSDPGLWKRYTARGKGVMMPEIPFEKFRVGSQFFILAKQQALLVIKDRKLWRKFRLPCLKVSSCYPEEHYFPTLLSMEDPKGCNHYTLTSVNWTDSINGHPHTYNRAEVSPELVYSPCWRLQIPSFSEIKVEIPRYKTESSRINGLEVYLTEYPRHK</sequence>
<evidence type="ECO:0000256" key="6">
    <source>
        <dbReference type="SAM" id="SignalP"/>
    </source>
</evidence>
<dbReference type="PANTHER" id="PTHR31042:SF140">
    <property type="entry name" value="CORE-2_I-BRANCHING BETA-1,6-N-ACETYLGLUCOSAMINYLTRANSFERASE FAMILY PROTEIN"/>
    <property type="match status" value="1"/>
</dbReference>
<evidence type="ECO:0000256" key="4">
    <source>
        <dbReference type="ARBA" id="ARBA00023136"/>
    </source>
</evidence>
<dbReference type="AlphaFoldDB" id="A0A9Q0R0W4"/>
<evidence type="ECO:0000256" key="5">
    <source>
        <dbReference type="ARBA" id="ARBA00023180"/>
    </source>
</evidence>
<dbReference type="OrthoDB" id="191334at2759"/>
<keyword evidence="6" id="KW-0732">Signal</keyword>
<dbReference type="InterPro" id="IPR003406">
    <property type="entry name" value="Glyco_trans_14"/>
</dbReference>
<keyword evidence="8" id="KW-1185">Reference proteome</keyword>
<dbReference type="GO" id="GO:0016020">
    <property type="term" value="C:membrane"/>
    <property type="evidence" value="ECO:0007669"/>
    <property type="project" value="UniProtKB-SubCell"/>
</dbReference>
<protein>
    <submittedName>
        <fullName evidence="7">Uncharacterized protein</fullName>
    </submittedName>
</protein>
<comment type="subcellular location">
    <subcellularLocation>
        <location evidence="1">Membrane</location>
        <topology evidence="1">Single-pass type II membrane protein</topology>
    </subcellularLocation>
</comment>
<evidence type="ECO:0000256" key="3">
    <source>
        <dbReference type="ARBA" id="ARBA00022679"/>
    </source>
</evidence>
<evidence type="ECO:0000256" key="1">
    <source>
        <dbReference type="ARBA" id="ARBA00004606"/>
    </source>
</evidence>
<keyword evidence="2" id="KW-0328">Glycosyltransferase</keyword>
<accession>A0A9Q0R0W4</accession>
<name>A0A9Q0R0W4_9MAGN</name>
<keyword evidence="4" id="KW-0472">Membrane</keyword>
<dbReference type="GO" id="GO:0016757">
    <property type="term" value="F:glycosyltransferase activity"/>
    <property type="evidence" value="ECO:0007669"/>
    <property type="project" value="UniProtKB-KW"/>
</dbReference>
<keyword evidence="5" id="KW-0325">Glycoprotein</keyword>
<keyword evidence="3" id="KW-0808">Transferase</keyword>
<gene>
    <name evidence="7" type="ORF">NE237_009692</name>
</gene>
<evidence type="ECO:0000313" key="8">
    <source>
        <dbReference type="Proteomes" id="UP001141806"/>
    </source>
</evidence>